<dbReference type="AlphaFoldDB" id="A0AAE0ZI20"/>
<keyword evidence="3" id="KW-1185">Reference proteome</keyword>
<dbReference type="Proteomes" id="UP001283361">
    <property type="component" value="Unassembled WGS sequence"/>
</dbReference>
<evidence type="ECO:0000313" key="2">
    <source>
        <dbReference type="EMBL" id="KAK3769670.1"/>
    </source>
</evidence>
<gene>
    <name evidence="2" type="ORF">RRG08_004922</name>
</gene>
<feature type="region of interest" description="Disordered" evidence="1">
    <location>
        <begin position="144"/>
        <end position="164"/>
    </location>
</feature>
<sequence length="174" mass="19383">MHVIKSYHGYLVKYRLDHVNILDIAGTKTSLSDIVLFEIRMRITRGEGVFVNAVRGQFLWVYIRTDPAPVDVIAQAAQFGVFTIKGIDIHSGVTACFNPEVSEPPHHTHTLWPIPLSKEAASDQVDPVQSLASAEHPQINPFTFDHPLDSHTSTTELSTEPDQRFSNLPNCALL</sequence>
<name>A0AAE0ZI20_9GAST</name>
<proteinExistence type="predicted"/>
<feature type="compositionally biased region" description="Polar residues" evidence="1">
    <location>
        <begin position="150"/>
        <end position="164"/>
    </location>
</feature>
<evidence type="ECO:0000256" key="1">
    <source>
        <dbReference type="SAM" id="MobiDB-lite"/>
    </source>
</evidence>
<dbReference type="EMBL" id="JAWDGP010003892">
    <property type="protein sequence ID" value="KAK3769670.1"/>
    <property type="molecule type" value="Genomic_DNA"/>
</dbReference>
<accession>A0AAE0ZI20</accession>
<organism evidence="2 3">
    <name type="scientific">Elysia crispata</name>
    <name type="common">lettuce slug</name>
    <dbReference type="NCBI Taxonomy" id="231223"/>
    <lineage>
        <taxon>Eukaryota</taxon>
        <taxon>Metazoa</taxon>
        <taxon>Spiralia</taxon>
        <taxon>Lophotrochozoa</taxon>
        <taxon>Mollusca</taxon>
        <taxon>Gastropoda</taxon>
        <taxon>Heterobranchia</taxon>
        <taxon>Euthyneura</taxon>
        <taxon>Panpulmonata</taxon>
        <taxon>Sacoglossa</taxon>
        <taxon>Placobranchoidea</taxon>
        <taxon>Plakobranchidae</taxon>
        <taxon>Elysia</taxon>
    </lineage>
</organism>
<protein>
    <submittedName>
        <fullName evidence="2">Uncharacterized protein</fullName>
    </submittedName>
</protein>
<evidence type="ECO:0000313" key="3">
    <source>
        <dbReference type="Proteomes" id="UP001283361"/>
    </source>
</evidence>
<reference evidence="2" key="1">
    <citation type="journal article" date="2023" name="G3 (Bethesda)">
        <title>A reference genome for the long-term kleptoplast-retaining sea slug Elysia crispata morphotype clarki.</title>
        <authorList>
            <person name="Eastman K.E."/>
            <person name="Pendleton A.L."/>
            <person name="Shaikh M.A."/>
            <person name="Suttiyut T."/>
            <person name="Ogas R."/>
            <person name="Tomko P."/>
            <person name="Gavelis G."/>
            <person name="Widhalm J.R."/>
            <person name="Wisecaver J.H."/>
        </authorList>
    </citation>
    <scope>NUCLEOTIDE SEQUENCE</scope>
    <source>
        <strain evidence="2">ECLA1</strain>
    </source>
</reference>
<comment type="caution">
    <text evidence="2">The sequence shown here is derived from an EMBL/GenBank/DDBJ whole genome shotgun (WGS) entry which is preliminary data.</text>
</comment>